<proteinExistence type="predicted"/>
<organism evidence="2 3">
    <name type="scientific">Acanthoscelides obtectus</name>
    <name type="common">Bean weevil</name>
    <name type="synonym">Bruchus obtectus</name>
    <dbReference type="NCBI Taxonomy" id="200917"/>
    <lineage>
        <taxon>Eukaryota</taxon>
        <taxon>Metazoa</taxon>
        <taxon>Ecdysozoa</taxon>
        <taxon>Arthropoda</taxon>
        <taxon>Hexapoda</taxon>
        <taxon>Insecta</taxon>
        <taxon>Pterygota</taxon>
        <taxon>Neoptera</taxon>
        <taxon>Endopterygota</taxon>
        <taxon>Coleoptera</taxon>
        <taxon>Polyphaga</taxon>
        <taxon>Cucujiformia</taxon>
        <taxon>Chrysomeloidea</taxon>
        <taxon>Chrysomelidae</taxon>
        <taxon>Bruchinae</taxon>
        <taxon>Bruchini</taxon>
        <taxon>Acanthoscelides</taxon>
    </lineage>
</organism>
<evidence type="ECO:0000313" key="3">
    <source>
        <dbReference type="Proteomes" id="UP001152888"/>
    </source>
</evidence>
<dbReference type="AlphaFoldDB" id="A0A9P0KUN9"/>
<evidence type="ECO:0000259" key="1">
    <source>
        <dbReference type="Pfam" id="PF03184"/>
    </source>
</evidence>
<dbReference type="InterPro" id="IPR004875">
    <property type="entry name" value="DDE_SF_endonuclease_dom"/>
</dbReference>
<dbReference type="OrthoDB" id="8194272at2759"/>
<dbReference type="Pfam" id="PF03184">
    <property type="entry name" value="DDE_1"/>
    <property type="match status" value="1"/>
</dbReference>
<accession>A0A9P0KUN9</accession>
<reference evidence="2" key="1">
    <citation type="submission" date="2022-03" db="EMBL/GenBank/DDBJ databases">
        <authorList>
            <person name="Sayadi A."/>
        </authorList>
    </citation>
    <scope>NUCLEOTIDE SEQUENCE</scope>
</reference>
<dbReference type="GO" id="GO:0003677">
    <property type="term" value="F:DNA binding"/>
    <property type="evidence" value="ECO:0007669"/>
    <property type="project" value="TreeGrafter"/>
</dbReference>
<comment type="caution">
    <text evidence="2">The sequence shown here is derived from an EMBL/GenBank/DDBJ whole genome shotgun (WGS) entry which is preliminary data.</text>
</comment>
<dbReference type="PANTHER" id="PTHR19303:SF74">
    <property type="entry name" value="POGO TRANSPOSABLE ELEMENT WITH KRAB DOMAIN"/>
    <property type="match status" value="1"/>
</dbReference>
<gene>
    <name evidence="2" type="ORF">ACAOBT_LOCUS16144</name>
</gene>
<keyword evidence="3" id="KW-1185">Reference proteome</keyword>
<dbReference type="InterPro" id="IPR050863">
    <property type="entry name" value="CenT-Element_Derived"/>
</dbReference>
<feature type="domain" description="DDE-1" evidence="1">
    <location>
        <begin position="33"/>
        <end position="163"/>
    </location>
</feature>
<dbReference type="EMBL" id="CAKOFQ010006958">
    <property type="protein sequence ID" value="CAH1984517.1"/>
    <property type="molecule type" value="Genomic_DNA"/>
</dbReference>
<protein>
    <recommendedName>
        <fullName evidence="1">DDE-1 domain-containing protein</fullName>
    </recommendedName>
</protein>
<dbReference type="GO" id="GO:0005634">
    <property type="term" value="C:nucleus"/>
    <property type="evidence" value="ECO:0007669"/>
    <property type="project" value="TreeGrafter"/>
</dbReference>
<dbReference type="InterPro" id="IPR036397">
    <property type="entry name" value="RNaseH_sf"/>
</dbReference>
<evidence type="ECO:0000313" key="2">
    <source>
        <dbReference type="EMBL" id="CAH1984517.1"/>
    </source>
</evidence>
<dbReference type="Proteomes" id="UP001152888">
    <property type="component" value="Unassembled WGS sequence"/>
</dbReference>
<name>A0A9P0KUN9_ACAOB</name>
<dbReference type="PANTHER" id="PTHR19303">
    <property type="entry name" value="TRANSPOSON"/>
    <property type="match status" value="1"/>
</dbReference>
<sequence length="224" mass="25861">MKVALPMTPEKKVICRRGTKYPEMIVNATKVSFSVMFCGNAVEETVPPYVIFRAEHLWSTWTENGPHGTRYNRTKSGWIDSITFEDWFESHLLPILKKKDGRKGIIGNNLSSHINKNVLEACEANNISFICLPANATHILQPLDVAYFRPLKIKWRQVLLDWKNTPEGRRLPTVPKDQFHRLLKTAPDSMKETQSYLVNGFRKTGIYPQNVEEPLSRLPRQDRI</sequence>
<dbReference type="Gene3D" id="3.30.420.10">
    <property type="entry name" value="Ribonuclease H-like superfamily/Ribonuclease H"/>
    <property type="match status" value="1"/>
</dbReference>